<dbReference type="InterPro" id="IPR003004">
    <property type="entry name" value="GspF/PilC"/>
</dbReference>
<feature type="transmembrane region" description="Helical" evidence="7">
    <location>
        <begin position="170"/>
        <end position="192"/>
    </location>
</feature>
<comment type="caution">
    <text evidence="9">The sequence shown here is derived from an EMBL/GenBank/DDBJ whole genome shotgun (WGS) entry which is preliminary data.</text>
</comment>
<feature type="transmembrane region" description="Helical" evidence="7">
    <location>
        <begin position="368"/>
        <end position="395"/>
    </location>
</feature>
<feature type="domain" description="Type II secretion system protein GspF" evidence="8">
    <location>
        <begin position="272"/>
        <end position="393"/>
    </location>
</feature>
<evidence type="ECO:0000256" key="2">
    <source>
        <dbReference type="ARBA" id="ARBA00005745"/>
    </source>
</evidence>
<dbReference type="PANTHER" id="PTHR30012:SF0">
    <property type="entry name" value="TYPE II SECRETION SYSTEM PROTEIN F-RELATED"/>
    <property type="match status" value="1"/>
</dbReference>
<keyword evidence="10" id="KW-1185">Reference proteome</keyword>
<evidence type="ECO:0000259" key="8">
    <source>
        <dbReference type="Pfam" id="PF00482"/>
    </source>
</evidence>
<feature type="transmembrane region" description="Helical" evidence="7">
    <location>
        <begin position="222"/>
        <end position="241"/>
    </location>
</feature>
<dbReference type="Proteomes" id="UP000589896">
    <property type="component" value="Unassembled WGS sequence"/>
</dbReference>
<dbReference type="PRINTS" id="PR00812">
    <property type="entry name" value="BCTERIALGSPF"/>
</dbReference>
<evidence type="ECO:0000256" key="7">
    <source>
        <dbReference type="SAM" id="Phobius"/>
    </source>
</evidence>
<evidence type="ECO:0000313" key="10">
    <source>
        <dbReference type="Proteomes" id="UP000589896"/>
    </source>
</evidence>
<dbReference type="GO" id="GO:0015628">
    <property type="term" value="P:protein secretion by the type II secretion system"/>
    <property type="evidence" value="ECO:0007669"/>
    <property type="project" value="TreeGrafter"/>
</dbReference>
<evidence type="ECO:0000256" key="5">
    <source>
        <dbReference type="ARBA" id="ARBA00022989"/>
    </source>
</evidence>
<evidence type="ECO:0000256" key="4">
    <source>
        <dbReference type="ARBA" id="ARBA00022692"/>
    </source>
</evidence>
<proteinExistence type="inferred from homology"/>
<dbReference type="InterPro" id="IPR018076">
    <property type="entry name" value="T2SS_GspF_dom"/>
</dbReference>
<sequence>MARFRFKAVSGDGNVLDGDIVAAGEREAARLLERRGLSVLSLQTAVAGGPVRLSGRLRERRLRERDVILALHELSTLLGSGVALAEAVSAQAKSAHHPRLLTAFESIAGALRRGQAFSQALADADLRLPPYVDTLVRSGEKSGQMGRALQDAVAQMEYDQQVRAEIRQALTYPAVLVSAGFAAVVLMFTFVVPKFAALLNRAEELPWLGWAVLSTGMFAREYWWLVLLAVAVAGGLLWRLLRDPAARARGYERLERLPVIGPWRVESETAAWARILSTLLGNRVPLLEALGLAQAGVRAPGRRARLEDVARNVRAGATLADSLEEQDTLTATGYNLIRVGERSGELPAMLRSLAKLCEDTGRARMKQFLALLEPVAILLIGSVIGVIMIGIILAITSANDIAI</sequence>
<feature type="domain" description="Type II secretion system protein GspF" evidence="8">
    <location>
        <begin position="71"/>
        <end position="193"/>
    </location>
</feature>
<evidence type="ECO:0000256" key="6">
    <source>
        <dbReference type="ARBA" id="ARBA00023136"/>
    </source>
</evidence>
<keyword evidence="4 7" id="KW-0812">Transmembrane</keyword>
<dbReference type="EMBL" id="JACCJZ010000013">
    <property type="protein sequence ID" value="NYZ62252.1"/>
    <property type="molecule type" value="Genomic_DNA"/>
</dbReference>
<dbReference type="PANTHER" id="PTHR30012">
    <property type="entry name" value="GENERAL SECRETION PATHWAY PROTEIN"/>
    <property type="match status" value="1"/>
</dbReference>
<dbReference type="AlphaFoldDB" id="A0A7Z0QR12"/>
<name>A0A7Z0QR12_9GAMM</name>
<keyword evidence="3" id="KW-1003">Cell membrane</keyword>
<dbReference type="GO" id="GO:0005886">
    <property type="term" value="C:plasma membrane"/>
    <property type="evidence" value="ECO:0007669"/>
    <property type="project" value="UniProtKB-SubCell"/>
</dbReference>
<protein>
    <submittedName>
        <fullName evidence="9">Type II secretion system F family protein</fullName>
    </submittedName>
</protein>
<evidence type="ECO:0000313" key="9">
    <source>
        <dbReference type="EMBL" id="NYZ62252.1"/>
    </source>
</evidence>
<evidence type="ECO:0000256" key="1">
    <source>
        <dbReference type="ARBA" id="ARBA00004651"/>
    </source>
</evidence>
<comment type="subcellular location">
    <subcellularLocation>
        <location evidence="1">Cell membrane</location>
        <topology evidence="1">Multi-pass membrane protein</topology>
    </subcellularLocation>
</comment>
<dbReference type="InterPro" id="IPR042094">
    <property type="entry name" value="T2SS_GspF_sf"/>
</dbReference>
<reference evidence="9 10" key="1">
    <citation type="submission" date="2020-07" db="EMBL/GenBank/DDBJ databases">
        <title>isolation of Luteimonas sp. SJ-16.</title>
        <authorList>
            <person name="Huang X.-X."/>
            <person name="Xu L."/>
            <person name="Sun J.-Q."/>
        </authorList>
    </citation>
    <scope>NUCLEOTIDE SEQUENCE [LARGE SCALE GENOMIC DNA]</scope>
    <source>
        <strain evidence="9 10">SJ-16</strain>
    </source>
</reference>
<accession>A0A7Z0QR12</accession>
<dbReference type="Pfam" id="PF00482">
    <property type="entry name" value="T2SSF"/>
    <property type="match status" value="2"/>
</dbReference>
<dbReference type="RefSeq" id="WP_180544480.1">
    <property type="nucleotide sequence ID" value="NZ_JACCJZ010000013.1"/>
</dbReference>
<gene>
    <name evidence="9" type="ORF">H0E82_05690</name>
</gene>
<keyword evidence="6 7" id="KW-0472">Membrane</keyword>
<keyword evidence="5 7" id="KW-1133">Transmembrane helix</keyword>
<organism evidence="9 10">
    <name type="scientific">Luteimonas deserti</name>
    <dbReference type="NCBI Taxonomy" id="2752306"/>
    <lineage>
        <taxon>Bacteria</taxon>
        <taxon>Pseudomonadati</taxon>
        <taxon>Pseudomonadota</taxon>
        <taxon>Gammaproteobacteria</taxon>
        <taxon>Lysobacterales</taxon>
        <taxon>Lysobacteraceae</taxon>
        <taxon>Luteimonas</taxon>
    </lineage>
</organism>
<comment type="similarity">
    <text evidence="2">Belongs to the GSP F family.</text>
</comment>
<evidence type="ECO:0000256" key="3">
    <source>
        <dbReference type="ARBA" id="ARBA00022475"/>
    </source>
</evidence>
<dbReference type="Gene3D" id="1.20.81.30">
    <property type="entry name" value="Type II secretion system (T2SS), domain F"/>
    <property type="match status" value="2"/>
</dbReference>